<evidence type="ECO:0000313" key="1">
    <source>
        <dbReference type="EMBL" id="GAN10336.1"/>
    </source>
</evidence>
<sequence>MPISNTLDELTATSRKSSSLQFNKTLPSTFADVKSRKRIHLREPTPHELLLQGLCAGTSTIEELRQRLGGASDSKSAKSKEIQKLLQLKAKLDLPSVSLETKAKAEKNARLLEEKLSSVELHRRGLKKMTEEEQELLRRFHSMNTDDGDIDMNDVSADENTSNEQSALYFNRVKKEKALKIEALPLELSERRKLIEARILEIKEQQEIEQTLSQMVLLSTEHHKSFLQEQMSKYRREWEALLLKQNNPSRTTTTTKRTIKPMGKSRIRRAAQDSLPLLQKTARLLNSDYPEAASSNLQNLPQLSRSLHEELQSLVSTIESSASRAATFPHVYYRALNSVQQTGENQDQATPHPDQFRALFPNGAPDIASLFQANHESKVISSILLELDKQNDSMALADLTRFVQNLAKGQGYSEQEAIQCIYTLVGVGLVIIDRSQNDSIVKIPN</sequence>
<accession>A0A0C9MHU8</accession>
<gene>
    <name evidence="1" type="ORF">MAM1_0344d09874</name>
</gene>
<organism evidence="1">
    <name type="scientific">Mucor ambiguus</name>
    <dbReference type="NCBI Taxonomy" id="91626"/>
    <lineage>
        <taxon>Eukaryota</taxon>
        <taxon>Fungi</taxon>
        <taxon>Fungi incertae sedis</taxon>
        <taxon>Mucoromycota</taxon>
        <taxon>Mucoromycotina</taxon>
        <taxon>Mucoromycetes</taxon>
        <taxon>Mucorales</taxon>
        <taxon>Mucorineae</taxon>
        <taxon>Mucoraceae</taxon>
        <taxon>Mucor</taxon>
    </lineage>
</organism>
<reference evidence="1" key="1">
    <citation type="submission" date="2014-09" db="EMBL/GenBank/DDBJ databases">
        <title>Draft genome sequence of an oleaginous Mucoromycotina fungus Mucor ambiguus NBRC6742.</title>
        <authorList>
            <person name="Takeda I."/>
            <person name="Yamane N."/>
            <person name="Morita T."/>
            <person name="Tamano K."/>
            <person name="Machida M."/>
            <person name="Baker S."/>
            <person name="Koike H."/>
        </authorList>
    </citation>
    <scope>NUCLEOTIDE SEQUENCE</scope>
    <source>
        <strain evidence="1">NBRC 6742</strain>
    </source>
</reference>
<keyword evidence="2" id="KW-1185">Reference proteome</keyword>
<evidence type="ECO:0000313" key="2">
    <source>
        <dbReference type="Proteomes" id="UP000053815"/>
    </source>
</evidence>
<name>A0A0C9MHU8_9FUNG</name>
<protein>
    <submittedName>
        <fullName evidence="1">Uncharacterized protein</fullName>
    </submittedName>
</protein>
<dbReference type="OrthoDB" id="2226451at2759"/>
<dbReference type="EMBL" id="DF836633">
    <property type="protein sequence ID" value="GAN10336.1"/>
    <property type="molecule type" value="Genomic_DNA"/>
</dbReference>
<proteinExistence type="predicted"/>
<dbReference type="Proteomes" id="UP000053815">
    <property type="component" value="Unassembled WGS sequence"/>
</dbReference>
<dbReference type="AlphaFoldDB" id="A0A0C9MHU8"/>